<proteinExistence type="predicted"/>
<dbReference type="RefSeq" id="WP_380640644.1">
    <property type="nucleotide sequence ID" value="NZ_JBHSQO010000043.1"/>
</dbReference>
<reference evidence="3" key="1">
    <citation type="journal article" date="2019" name="Int. J. Syst. Evol. Microbiol.">
        <title>The Global Catalogue of Microorganisms (GCM) 10K type strain sequencing project: providing services to taxonomists for standard genome sequencing and annotation.</title>
        <authorList>
            <consortium name="The Broad Institute Genomics Platform"/>
            <consortium name="The Broad Institute Genome Sequencing Center for Infectious Disease"/>
            <person name="Wu L."/>
            <person name="Ma J."/>
        </authorList>
    </citation>
    <scope>NUCLEOTIDE SEQUENCE [LARGE SCALE GENOMIC DNA]</scope>
    <source>
        <strain evidence="3">CGMCC 4.7246</strain>
    </source>
</reference>
<evidence type="ECO:0000313" key="2">
    <source>
        <dbReference type="EMBL" id="MFC6093439.1"/>
    </source>
</evidence>
<sequence length="118" mass="12215">MDLRSSRVCAWSSGRAVADVLLLAPTGAVADVGAGRPTGPPAVLVANRLSRPDALGLVRAGRTGPRPHAVAHAIRTGATWTGNHPDSRKTGTTGHGVEAFDGVRIANHAARRLTSKNR</sequence>
<evidence type="ECO:0000313" key="3">
    <source>
        <dbReference type="Proteomes" id="UP001596220"/>
    </source>
</evidence>
<evidence type="ECO:0000256" key="1">
    <source>
        <dbReference type="SAM" id="MobiDB-lite"/>
    </source>
</evidence>
<protein>
    <submittedName>
        <fullName evidence="2">Uncharacterized protein</fullName>
    </submittedName>
</protein>
<accession>A0ABW1PDF0</accession>
<gene>
    <name evidence="2" type="ORF">ACFP3R_29570</name>
</gene>
<dbReference type="Proteomes" id="UP001596220">
    <property type="component" value="Unassembled WGS sequence"/>
</dbReference>
<comment type="caution">
    <text evidence="2">The sequence shown here is derived from an EMBL/GenBank/DDBJ whole genome shotgun (WGS) entry which is preliminary data.</text>
</comment>
<name>A0ABW1PDF0_9PSEU</name>
<dbReference type="EMBL" id="JBHSQO010000043">
    <property type="protein sequence ID" value="MFC6093439.1"/>
    <property type="molecule type" value="Genomic_DNA"/>
</dbReference>
<keyword evidence="3" id="KW-1185">Reference proteome</keyword>
<feature type="region of interest" description="Disordered" evidence="1">
    <location>
        <begin position="76"/>
        <end position="96"/>
    </location>
</feature>
<organism evidence="2 3">
    <name type="scientific">Saccharothrix lopnurensis</name>
    <dbReference type="NCBI Taxonomy" id="1670621"/>
    <lineage>
        <taxon>Bacteria</taxon>
        <taxon>Bacillati</taxon>
        <taxon>Actinomycetota</taxon>
        <taxon>Actinomycetes</taxon>
        <taxon>Pseudonocardiales</taxon>
        <taxon>Pseudonocardiaceae</taxon>
        <taxon>Saccharothrix</taxon>
    </lineage>
</organism>